<proteinExistence type="inferred from homology"/>
<dbReference type="OrthoDB" id="443318at2759"/>
<evidence type="ECO:0000256" key="2">
    <source>
        <dbReference type="RuleBase" id="RU361156"/>
    </source>
</evidence>
<accession>A0A4U5NEW9</accession>
<dbReference type="InterPro" id="IPR033124">
    <property type="entry name" value="Ser_caboxypep_his_AS"/>
</dbReference>
<dbReference type="AlphaFoldDB" id="A0A4U5NEW9"/>
<dbReference type="PROSITE" id="PS00131">
    <property type="entry name" value="CARBOXYPEPT_SER_SER"/>
    <property type="match status" value="1"/>
</dbReference>
<dbReference type="PROSITE" id="PS00560">
    <property type="entry name" value="CARBOXYPEPT_SER_HIS"/>
    <property type="match status" value="1"/>
</dbReference>
<dbReference type="Pfam" id="PF00450">
    <property type="entry name" value="Peptidase_S10"/>
    <property type="match status" value="1"/>
</dbReference>
<evidence type="ECO:0000256" key="1">
    <source>
        <dbReference type="ARBA" id="ARBA00009431"/>
    </source>
</evidence>
<gene>
    <name evidence="4" type="ORF">L596_015410</name>
</gene>
<feature type="compositionally biased region" description="Polar residues" evidence="3">
    <location>
        <begin position="584"/>
        <end position="593"/>
    </location>
</feature>
<name>A0A4U5NEW9_STECR</name>
<dbReference type="PANTHER" id="PTHR11802">
    <property type="entry name" value="SERINE PROTEASE FAMILY S10 SERINE CARBOXYPEPTIDASE"/>
    <property type="match status" value="1"/>
</dbReference>
<evidence type="ECO:0000313" key="4">
    <source>
        <dbReference type="EMBL" id="TKR81559.1"/>
    </source>
</evidence>
<keyword evidence="2" id="KW-0645">Protease</keyword>
<feature type="chain" id="PRO_5021035651" description="Carboxypeptidase" evidence="2">
    <location>
        <begin position="24"/>
        <end position="605"/>
    </location>
</feature>
<comment type="similarity">
    <text evidence="1 2">Belongs to the peptidase S10 family.</text>
</comment>
<dbReference type="InterPro" id="IPR001563">
    <property type="entry name" value="Peptidase_S10"/>
</dbReference>
<evidence type="ECO:0000256" key="3">
    <source>
        <dbReference type="SAM" id="MobiDB-lite"/>
    </source>
</evidence>
<reference evidence="4" key="3">
    <citation type="journal article" date="2019" name="G3 (Bethesda)">
        <title>Hybrid Assembly of the Genome of the Entomopathogenic Nematode Steinernema carpocapsae Identifies the X-Chromosome.</title>
        <authorList>
            <person name="Serra L."/>
            <person name="Macchietto M."/>
            <person name="Macias-Munoz A."/>
            <person name="McGill C.J."/>
            <person name="Rodriguez I.M."/>
            <person name="Rodriguez B."/>
            <person name="Murad R."/>
            <person name="Mortazavi A."/>
        </authorList>
    </citation>
    <scope>NUCLEOTIDE SEQUENCE</scope>
    <source>
        <strain evidence="4">ALL</strain>
    </source>
</reference>
<protein>
    <recommendedName>
        <fullName evidence="2">Carboxypeptidase</fullName>
        <ecNumber evidence="2">3.4.16.-</ecNumber>
    </recommendedName>
</protein>
<dbReference type="PANTHER" id="PTHR11802:SF480">
    <property type="entry name" value="CARBOXYPEPTIDASE"/>
    <property type="match status" value="1"/>
</dbReference>
<reference evidence="4" key="2">
    <citation type="journal article" date="2015" name="Genome Biol.">
        <title>Comparative genomics of Steinernema reveals deeply conserved gene regulatory networks.</title>
        <authorList>
            <person name="Dillman A.R."/>
            <person name="Macchietto M."/>
            <person name="Porter C.F."/>
            <person name="Rogers A."/>
            <person name="Williams B."/>
            <person name="Antoshechkin I."/>
            <person name="Lee M.M."/>
            <person name="Goodwin Z."/>
            <person name="Lu X."/>
            <person name="Lewis E.E."/>
            <person name="Goodrich-Blair H."/>
            <person name="Stock S.P."/>
            <person name="Adams B.J."/>
            <person name="Sternberg P.W."/>
            <person name="Mortazavi A."/>
        </authorList>
    </citation>
    <scope>NUCLEOTIDE SEQUENCE [LARGE SCALE GENOMIC DNA]</scope>
    <source>
        <strain evidence="4">ALL</strain>
    </source>
</reference>
<dbReference type="InterPro" id="IPR018202">
    <property type="entry name" value="Ser_caboxypep_ser_AS"/>
</dbReference>
<feature type="signal peptide" evidence="2">
    <location>
        <begin position="1"/>
        <end position="23"/>
    </location>
</feature>
<dbReference type="SUPFAM" id="SSF53474">
    <property type="entry name" value="alpha/beta-Hydrolases"/>
    <property type="match status" value="1"/>
</dbReference>
<dbReference type="GO" id="GO:0004185">
    <property type="term" value="F:serine-type carboxypeptidase activity"/>
    <property type="evidence" value="ECO:0007669"/>
    <property type="project" value="UniProtKB-UniRule"/>
</dbReference>
<dbReference type="EMBL" id="AZBU02000004">
    <property type="protein sequence ID" value="TKR81559.1"/>
    <property type="molecule type" value="Genomic_DNA"/>
</dbReference>
<dbReference type="GO" id="GO:0006508">
    <property type="term" value="P:proteolysis"/>
    <property type="evidence" value="ECO:0007669"/>
    <property type="project" value="UniProtKB-KW"/>
</dbReference>
<organism evidence="4">
    <name type="scientific">Steinernema carpocapsae</name>
    <name type="common">Entomopathogenic nematode</name>
    <dbReference type="NCBI Taxonomy" id="34508"/>
    <lineage>
        <taxon>Eukaryota</taxon>
        <taxon>Metazoa</taxon>
        <taxon>Ecdysozoa</taxon>
        <taxon>Nematoda</taxon>
        <taxon>Chromadorea</taxon>
        <taxon>Rhabditida</taxon>
        <taxon>Tylenchina</taxon>
        <taxon>Panagrolaimomorpha</taxon>
        <taxon>Strongyloidoidea</taxon>
        <taxon>Steinernematidae</taxon>
        <taxon>Steinernema</taxon>
    </lineage>
</organism>
<dbReference type="PRINTS" id="PR00724">
    <property type="entry name" value="CRBOXYPTASEC"/>
</dbReference>
<reference evidence="4" key="1">
    <citation type="submission" date="2013-11" db="EMBL/GenBank/DDBJ databases">
        <authorList>
            <person name="Sternberg P."/>
            <person name="Dillman A."/>
            <person name="Macchietto M."/>
        </authorList>
    </citation>
    <scope>NUCLEOTIDE SEQUENCE</scope>
    <source>
        <strain evidence="4">ALL</strain>
    </source>
</reference>
<dbReference type="InterPro" id="IPR029058">
    <property type="entry name" value="AB_hydrolase_fold"/>
</dbReference>
<feature type="region of interest" description="Disordered" evidence="3">
    <location>
        <begin position="584"/>
        <end position="605"/>
    </location>
</feature>
<dbReference type="EC" id="3.4.16.-" evidence="2"/>
<dbReference type="FunFam" id="3.40.50.1820:FF:000222">
    <property type="entry name" value="Carboxypeptidase"/>
    <property type="match status" value="1"/>
</dbReference>
<keyword evidence="2" id="KW-0732">Signal</keyword>
<dbReference type="Gene3D" id="3.40.50.1820">
    <property type="entry name" value="alpha/beta hydrolase"/>
    <property type="match status" value="1"/>
</dbReference>
<keyword evidence="2" id="KW-0378">Hydrolase</keyword>
<comment type="caution">
    <text evidence="4">The sequence shown here is derived from an EMBL/GenBank/DDBJ whole genome shotgun (WGS) entry which is preliminary data.</text>
</comment>
<sequence>MTDYRAAVALLVALLALFLGVASVKSPASADLVRDLPGLTWNANFKQYSGYFNLTSGNRFHYWFVESQKDPINDPVILWLNGGPGCSSLGGMFTELGPFRPNPDGETIYENIYSWNKNANVFFLESPHNVGFSYRPASEKPDDDYNDDKTVADNSEAVKMFFERHPKMADNDFYVTGESYGGVYVPTLTNKLIQMIQGGQLKINLVGMAVGNGELNSYDQVNSGIDLNYYRGVIGKTQFESVKACCNKTSEPAPLSRCNVSAQIYFDSAGNAHPRNFSSPALQQCAVKVVEYGFHDVWETKNDVYNTYQDCYGHPQQSRRMAIKMKIQSGSPISYGASGFVDQGAKQNTFSTDAQWGFYCYQDGALSKYLNLPKVRKALHIPDEVPVWQGCNDTINDNYVQQHHDMAPIFQSIFDSKYNLSMLIYNGDVDEACNFMGDKWFIERFTAANGFSVSTDYTEWDFATALAGFQQSFSSPHLSIDQLTVKGAGHFVPMDRPGPALQMIQNFIAQQTYSTPIGSDLTPQPLKPQYQAPPPKQITRKQADQIIDLPGLTFPINFNQFSGTCKPPRATTFTTGWSNLRTSPPATLSSCGSTVDLAAPRSEDS</sequence>
<keyword evidence="2" id="KW-0121">Carboxypeptidase</keyword>
<dbReference type="STRING" id="34508.A0A4U5NEW9"/>